<keyword evidence="1" id="KW-1133">Transmembrane helix</keyword>
<dbReference type="STRING" id="1073325.SAMN05444483_104143"/>
<dbReference type="GO" id="GO:0016989">
    <property type="term" value="F:sigma factor antagonist activity"/>
    <property type="evidence" value="ECO:0007669"/>
    <property type="project" value="TreeGrafter"/>
</dbReference>
<dbReference type="Pfam" id="PF04773">
    <property type="entry name" value="FecR"/>
    <property type="match status" value="1"/>
</dbReference>
<evidence type="ECO:0000259" key="2">
    <source>
        <dbReference type="Pfam" id="PF04773"/>
    </source>
</evidence>
<dbReference type="FunFam" id="2.60.120.1440:FF:000001">
    <property type="entry name" value="Putative anti-sigma factor"/>
    <property type="match status" value="1"/>
</dbReference>
<dbReference type="InterPro" id="IPR006860">
    <property type="entry name" value="FecR"/>
</dbReference>
<gene>
    <name evidence="4" type="ORF">SAMN05444483_104143</name>
</gene>
<dbReference type="InterPro" id="IPR032508">
    <property type="entry name" value="FecR_C"/>
</dbReference>
<proteinExistence type="predicted"/>
<dbReference type="PANTHER" id="PTHR30273">
    <property type="entry name" value="PERIPLASMIC SIGNAL SENSOR AND SIGMA FACTOR ACTIVATOR FECR-RELATED"/>
    <property type="match status" value="1"/>
</dbReference>
<feature type="domain" description="FecR protein" evidence="2">
    <location>
        <begin position="193"/>
        <end position="287"/>
    </location>
</feature>
<dbReference type="OrthoDB" id="704021at2"/>
<dbReference type="EMBL" id="FQVT01000004">
    <property type="protein sequence ID" value="SHG02593.1"/>
    <property type="molecule type" value="Genomic_DNA"/>
</dbReference>
<sequence length="406" mass="46797">MTDKKYIDNLFNKLVNNQLTEEEYNKLINIIERADHEEEIKQFLEKYLKSEQVLKNITSERNDDDVEKLFSRVIDGIEDEKNVLQSKKWNLGLEKNTTHKYYRVAAVLILLVGVFYFFKNDFIPSQKPAVVNTTNDVENITLKLANGEVRVISQSGKKDIIGEKGSLVASQNGRQLNYANKNDSKDLVYNELSVPYGKRFDLVLADGTQVTLNAGSSIKYPTRFAKAGNRKVYLKGEAYFDVVEDKVRPFIVNTGVIDVEVLGTQFNVSHYPEDTHINTVLVEGSVKIYEENNKEDETSSRLLTPGHMAAWDNEKKKMTVEKVDVSAYIAWKQGVMEFNNISFHEIRKKLERHFNVEIENKNQFLENQVYTATFKEESLEEILNAFREDTPFKYEVSKNKIVITSN</sequence>
<evidence type="ECO:0000313" key="5">
    <source>
        <dbReference type="Proteomes" id="UP000183945"/>
    </source>
</evidence>
<dbReference type="PANTHER" id="PTHR30273:SF2">
    <property type="entry name" value="PROTEIN FECR"/>
    <property type="match status" value="1"/>
</dbReference>
<keyword evidence="1" id="KW-0812">Transmembrane</keyword>
<accession>A0A1M5GFV0</accession>
<dbReference type="Gene3D" id="2.60.120.1440">
    <property type="match status" value="1"/>
</dbReference>
<reference evidence="5" key="1">
    <citation type="submission" date="2016-11" db="EMBL/GenBank/DDBJ databases">
        <authorList>
            <person name="Varghese N."/>
            <person name="Submissions S."/>
        </authorList>
    </citation>
    <scope>NUCLEOTIDE SEQUENCE [LARGE SCALE GENOMIC DNA]</scope>
    <source>
        <strain evidence="5">DSM 24579</strain>
    </source>
</reference>
<dbReference type="Pfam" id="PF16344">
    <property type="entry name" value="FecR_C"/>
    <property type="match status" value="1"/>
</dbReference>
<name>A0A1M5GFV0_SALEC</name>
<feature type="domain" description="Protein FecR C-terminal" evidence="3">
    <location>
        <begin position="336"/>
        <end position="403"/>
    </location>
</feature>
<evidence type="ECO:0000313" key="4">
    <source>
        <dbReference type="EMBL" id="SHG02593.1"/>
    </source>
</evidence>
<feature type="transmembrane region" description="Helical" evidence="1">
    <location>
        <begin position="101"/>
        <end position="118"/>
    </location>
</feature>
<dbReference type="RefSeq" id="WP_072878655.1">
    <property type="nucleotide sequence ID" value="NZ_FQVT01000004.1"/>
</dbReference>
<evidence type="ECO:0000259" key="3">
    <source>
        <dbReference type="Pfam" id="PF16344"/>
    </source>
</evidence>
<dbReference type="InterPro" id="IPR012373">
    <property type="entry name" value="Ferrdict_sens_TM"/>
</dbReference>
<dbReference type="AlphaFoldDB" id="A0A1M5GFV0"/>
<keyword evidence="5" id="KW-1185">Reference proteome</keyword>
<organism evidence="4 5">
    <name type="scientific">Salegentibacter echinorum</name>
    <dbReference type="NCBI Taxonomy" id="1073325"/>
    <lineage>
        <taxon>Bacteria</taxon>
        <taxon>Pseudomonadati</taxon>
        <taxon>Bacteroidota</taxon>
        <taxon>Flavobacteriia</taxon>
        <taxon>Flavobacteriales</taxon>
        <taxon>Flavobacteriaceae</taxon>
        <taxon>Salegentibacter</taxon>
    </lineage>
</organism>
<evidence type="ECO:0000256" key="1">
    <source>
        <dbReference type="SAM" id="Phobius"/>
    </source>
</evidence>
<protein>
    <submittedName>
        <fullName evidence="4">FecR family protein</fullName>
    </submittedName>
</protein>
<keyword evidence="1" id="KW-0472">Membrane</keyword>
<dbReference type="Proteomes" id="UP000183945">
    <property type="component" value="Unassembled WGS sequence"/>
</dbReference>
<dbReference type="Gene3D" id="3.55.50.30">
    <property type="match status" value="1"/>
</dbReference>